<keyword evidence="6" id="KW-0539">Nucleus</keyword>
<dbReference type="GeneID" id="70240063"/>
<keyword evidence="8" id="KW-1185">Reference proteome</keyword>
<evidence type="ECO:0000313" key="7">
    <source>
        <dbReference type="EMBL" id="KAH8705860.1"/>
    </source>
</evidence>
<proteinExistence type="predicted"/>
<keyword evidence="4" id="KW-0238">DNA-binding</keyword>
<dbReference type="AlphaFoldDB" id="A0AAD4L778"/>
<evidence type="ECO:0000256" key="3">
    <source>
        <dbReference type="ARBA" id="ARBA00023015"/>
    </source>
</evidence>
<evidence type="ECO:0000313" key="8">
    <source>
        <dbReference type="Proteomes" id="UP001201262"/>
    </source>
</evidence>
<dbReference type="GO" id="GO:0008270">
    <property type="term" value="F:zinc ion binding"/>
    <property type="evidence" value="ECO:0007669"/>
    <property type="project" value="InterPro"/>
</dbReference>
<dbReference type="Proteomes" id="UP001201262">
    <property type="component" value="Unassembled WGS sequence"/>
</dbReference>
<keyword evidence="3" id="KW-0805">Transcription regulation</keyword>
<dbReference type="GO" id="GO:0000981">
    <property type="term" value="F:DNA-binding transcription factor activity, RNA polymerase II-specific"/>
    <property type="evidence" value="ECO:0007669"/>
    <property type="project" value="InterPro"/>
</dbReference>
<evidence type="ECO:0000256" key="5">
    <source>
        <dbReference type="ARBA" id="ARBA00023163"/>
    </source>
</evidence>
<dbReference type="RefSeq" id="XP_046078481.1">
    <property type="nucleotide sequence ID" value="XM_046209776.1"/>
</dbReference>
<protein>
    <submittedName>
        <fullName evidence="7">Uncharacterized protein</fullName>
    </submittedName>
</protein>
<dbReference type="GO" id="GO:0003677">
    <property type="term" value="F:DNA binding"/>
    <property type="evidence" value="ECO:0007669"/>
    <property type="project" value="UniProtKB-KW"/>
</dbReference>
<dbReference type="InterPro" id="IPR036864">
    <property type="entry name" value="Zn2-C6_fun-type_DNA-bd_sf"/>
</dbReference>
<reference evidence="7" key="1">
    <citation type="submission" date="2021-12" db="EMBL/GenBank/DDBJ databases">
        <title>Convergent genome expansion in fungi linked to evolution of root-endophyte symbiosis.</title>
        <authorList>
            <consortium name="DOE Joint Genome Institute"/>
            <person name="Ke Y.-H."/>
            <person name="Bonito G."/>
            <person name="Liao H.-L."/>
            <person name="Looney B."/>
            <person name="Rojas-Flechas A."/>
            <person name="Nash J."/>
            <person name="Hameed K."/>
            <person name="Schadt C."/>
            <person name="Martin F."/>
            <person name="Crous P.W."/>
            <person name="Miettinen O."/>
            <person name="Magnuson J.K."/>
            <person name="Labbe J."/>
            <person name="Jacobson D."/>
            <person name="Doktycz M.J."/>
            <person name="Veneault-Fourrey C."/>
            <person name="Kuo A."/>
            <person name="Mondo S."/>
            <person name="Calhoun S."/>
            <person name="Riley R."/>
            <person name="Ohm R."/>
            <person name="LaButti K."/>
            <person name="Andreopoulos B."/>
            <person name="Pangilinan J."/>
            <person name="Nolan M."/>
            <person name="Tritt A."/>
            <person name="Clum A."/>
            <person name="Lipzen A."/>
            <person name="Daum C."/>
            <person name="Barry K."/>
            <person name="Grigoriev I.V."/>
            <person name="Vilgalys R."/>
        </authorList>
    </citation>
    <scope>NUCLEOTIDE SEQUENCE</scope>
    <source>
        <strain evidence="7">PMI_201</strain>
    </source>
</reference>
<dbReference type="EMBL" id="JAJTJA010000001">
    <property type="protein sequence ID" value="KAH8705860.1"/>
    <property type="molecule type" value="Genomic_DNA"/>
</dbReference>
<evidence type="ECO:0000256" key="2">
    <source>
        <dbReference type="ARBA" id="ARBA00022723"/>
    </source>
</evidence>
<dbReference type="PANTHER" id="PTHR47338">
    <property type="entry name" value="ZN(II)2CYS6 TRANSCRIPTION FACTOR (EUROFUNG)-RELATED"/>
    <property type="match status" value="1"/>
</dbReference>
<keyword evidence="2" id="KW-0479">Metal-binding</keyword>
<name>A0AAD4L778_9EURO</name>
<dbReference type="Gene3D" id="4.10.240.10">
    <property type="entry name" value="Zn(2)-C6 fungal-type DNA-binding domain"/>
    <property type="match status" value="1"/>
</dbReference>
<evidence type="ECO:0000256" key="1">
    <source>
        <dbReference type="ARBA" id="ARBA00004123"/>
    </source>
</evidence>
<dbReference type="GO" id="GO:0005634">
    <property type="term" value="C:nucleus"/>
    <property type="evidence" value="ECO:0007669"/>
    <property type="project" value="UniProtKB-SubCell"/>
</dbReference>
<accession>A0AAD4L778</accession>
<dbReference type="InterPro" id="IPR050815">
    <property type="entry name" value="TF_fung"/>
</dbReference>
<comment type="caution">
    <text evidence="7">The sequence shown here is derived from an EMBL/GenBank/DDBJ whole genome shotgun (WGS) entry which is preliminary data.</text>
</comment>
<gene>
    <name evidence="7" type="ORF">BGW36DRAFT_18924</name>
</gene>
<sequence>MARDNAYYCLHLDVWLYWRRKVKYDRQKPSCSFGIKNGTVSLFQYADYRKEHGVESRYVSQLKNKLELLEAEVRELKSLATKNVQFEQSPFTPSLSSNANEAIHISSDLSATLSAPPAMSVRTEHDGTRCPSRSTYAELCTAWFYKVHAWFPILHLPTVIQTLQDTSIYIDLSPIFIVRKAIAAVALSHVGFPTSLSFDQRRIL</sequence>
<evidence type="ECO:0000256" key="6">
    <source>
        <dbReference type="ARBA" id="ARBA00023242"/>
    </source>
</evidence>
<comment type="subcellular location">
    <subcellularLocation>
        <location evidence="1">Nucleus</location>
    </subcellularLocation>
</comment>
<keyword evidence="5" id="KW-0804">Transcription</keyword>
<organism evidence="7 8">
    <name type="scientific">Talaromyces proteolyticus</name>
    <dbReference type="NCBI Taxonomy" id="1131652"/>
    <lineage>
        <taxon>Eukaryota</taxon>
        <taxon>Fungi</taxon>
        <taxon>Dikarya</taxon>
        <taxon>Ascomycota</taxon>
        <taxon>Pezizomycotina</taxon>
        <taxon>Eurotiomycetes</taxon>
        <taxon>Eurotiomycetidae</taxon>
        <taxon>Eurotiales</taxon>
        <taxon>Trichocomaceae</taxon>
        <taxon>Talaromyces</taxon>
        <taxon>Talaromyces sect. Bacilispori</taxon>
    </lineage>
</organism>
<evidence type="ECO:0000256" key="4">
    <source>
        <dbReference type="ARBA" id="ARBA00023125"/>
    </source>
</evidence>
<dbReference type="PANTHER" id="PTHR47338:SF5">
    <property type="entry name" value="ZN(II)2CYS6 TRANSCRIPTION FACTOR (EUROFUNG)"/>
    <property type="match status" value="1"/>
</dbReference>